<feature type="domain" description="RWP-RK" evidence="6">
    <location>
        <begin position="576"/>
        <end position="657"/>
    </location>
</feature>
<dbReference type="GO" id="GO:0003700">
    <property type="term" value="F:DNA-binding transcription factor activity"/>
    <property type="evidence" value="ECO:0007669"/>
    <property type="project" value="InterPro"/>
</dbReference>
<dbReference type="InterPro" id="IPR053793">
    <property type="entry name" value="PB1-like"/>
</dbReference>
<dbReference type="GO" id="GO:0003677">
    <property type="term" value="F:DNA binding"/>
    <property type="evidence" value="ECO:0007669"/>
    <property type="project" value="UniProtKB-KW"/>
</dbReference>
<dbReference type="EMBL" id="QPKB01000007">
    <property type="protein sequence ID" value="RWR89576.1"/>
    <property type="molecule type" value="Genomic_DNA"/>
</dbReference>
<dbReference type="PANTHER" id="PTHR32002">
    <property type="entry name" value="PROTEIN NLP8"/>
    <property type="match status" value="1"/>
</dbReference>
<dbReference type="InterPro" id="IPR003035">
    <property type="entry name" value="RWP-RK_dom"/>
</dbReference>
<feature type="compositionally biased region" description="Polar residues" evidence="5">
    <location>
        <begin position="767"/>
        <end position="780"/>
    </location>
</feature>
<evidence type="ECO:0000313" key="9">
    <source>
        <dbReference type="Proteomes" id="UP000283530"/>
    </source>
</evidence>
<evidence type="ECO:0000256" key="4">
    <source>
        <dbReference type="ARBA" id="ARBA00023242"/>
    </source>
</evidence>
<evidence type="ECO:0000256" key="2">
    <source>
        <dbReference type="ARBA" id="ARBA00023125"/>
    </source>
</evidence>
<dbReference type="OrthoDB" id="6270329at2759"/>
<evidence type="ECO:0000313" key="8">
    <source>
        <dbReference type="EMBL" id="RWR89576.1"/>
    </source>
</evidence>
<reference evidence="8 9" key="1">
    <citation type="journal article" date="2019" name="Nat. Plants">
        <title>Stout camphor tree genome fills gaps in understanding of flowering plant genome evolution.</title>
        <authorList>
            <person name="Chaw S.M."/>
            <person name="Liu Y.C."/>
            <person name="Wu Y.W."/>
            <person name="Wang H.Y."/>
            <person name="Lin C.I."/>
            <person name="Wu C.S."/>
            <person name="Ke H.M."/>
            <person name="Chang L.Y."/>
            <person name="Hsu C.Y."/>
            <person name="Yang H.T."/>
            <person name="Sudianto E."/>
            <person name="Hsu M.H."/>
            <person name="Wu K.P."/>
            <person name="Wang L.N."/>
            <person name="Leebens-Mack J.H."/>
            <person name="Tsai I.J."/>
        </authorList>
    </citation>
    <scope>NUCLEOTIDE SEQUENCE [LARGE SCALE GENOMIC DNA]</scope>
    <source>
        <strain evidence="9">cv. Chaw 1501</strain>
        <tissue evidence="8">Young leaves</tissue>
    </source>
</reference>
<dbReference type="InterPro" id="IPR034891">
    <property type="entry name" value="PB1_NLP"/>
</dbReference>
<dbReference type="SMART" id="SM00666">
    <property type="entry name" value="PB1"/>
    <property type="match status" value="1"/>
</dbReference>
<protein>
    <submittedName>
        <fullName evidence="8">Protein NLP6-like protein isoform X1</fullName>
    </submittedName>
</protein>
<feature type="region of interest" description="Disordered" evidence="5">
    <location>
        <begin position="733"/>
        <end position="783"/>
    </location>
</feature>
<proteinExistence type="predicted"/>
<dbReference type="InterPro" id="IPR055081">
    <property type="entry name" value="NLP1-9_GAF"/>
</dbReference>
<keyword evidence="9" id="KW-1185">Reference proteome</keyword>
<evidence type="ECO:0000256" key="5">
    <source>
        <dbReference type="SAM" id="MobiDB-lite"/>
    </source>
</evidence>
<dbReference type="SUPFAM" id="SSF54277">
    <property type="entry name" value="CAD &amp; PB1 domains"/>
    <property type="match status" value="1"/>
</dbReference>
<dbReference type="PROSITE" id="PS51519">
    <property type="entry name" value="RWP_RK"/>
    <property type="match status" value="1"/>
</dbReference>
<sequence>MSEAEGEDPTTVLPEPPAKESTSVELEFMDLDLDLDPSWPFDPNPFGSYPSSPFLFSFSSSPLQNPSQLQPPFSSSSSDQPSSPLWIFPDAADDKPADYAVPAFSGGFRLTPAVGNPHPVNGKSMDDRMKIRLPPGSTTAVMDDEDSDGSCVIKERMTQALRYFKESTEQHVLVQVWAPVKSGDRYVLTTSGQPFVLDPQSTGLLQYRTVSLMYMFSVDGESDGDLGLPGRVFRQKLPEWTPNVQYYSSKEYPRLNYALHYNVRGTLALPVFEASGQSCVGVVELIMTAQKINYASEVDKVCKALEAVNLKSSEILDHPSMQICNAGRQAALAEILEILTVVCETHKLPLAQTWVPCRHRSVLAYGGGSKKSCTSFDGSCMGQVCMSTTDVASYVVDAHMWGFRDACVEHHLQKGQGVAGQAFALRKPCFSRDITQFGKSEYPLVHYARMFGLMSCLAVCLQSTHTGSDDYILEFFLPPNFRDSKEQEDLLNCLSTTMKQCFRSLNFAGKEPQEGSLEIIEPPIIERPSSEVEAVIPDLMEQRCLTEVDAQRNDSKLKKADGSPTIAPLSDGKKNLRTCERKRGKTEKSISLEVLQQYFAGSLKDAAKSLGVCPTTMKRICRQHGISRWPSRKINKVNRSLSKLKRVIESVQGAEGAFSLASLTSPLPIAVGSITRPVNLQGSKQQPAGAKPSDLEVVRENESINSKMPESVDNGDKGDTFLGGRLIAHQGLAQEHSGSQPELCKGLDGSKTGSGSGGESTDTPTSQDSCHGSSPTNEPHLNNPFVSAIEVQGMNIDGPMGLTFPSSGIFHRSATYSLPDALIAIRSPELLSGRLVEDSGSCKDFRDLCSSAAERCQDERAPESSWTNPPCSEPIQQLATPALTHTLPFGTSIQNVRTATIKATYKEDIIRFRLPFSSGVFELNEEVSKRLKLDVGTFDIKYLDDDHEWVLLSCDADLQECMEISTSSGGHVIRLSVHDIVANFGSSCESSGD</sequence>
<dbReference type="Pfam" id="PF22922">
    <property type="entry name" value="GAF_NLP"/>
    <property type="match status" value="1"/>
</dbReference>
<evidence type="ECO:0000256" key="1">
    <source>
        <dbReference type="ARBA" id="ARBA00023015"/>
    </source>
</evidence>
<dbReference type="PANTHER" id="PTHR32002:SF35">
    <property type="entry name" value="PROTEIN NLP6"/>
    <property type="match status" value="1"/>
</dbReference>
<feature type="domain" description="PB1" evidence="7">
    <location>
        <begin position="898"/>
        <end position="980"/>
    </location>
</feature>
<dbReference type="Gene3D" id="3.10.20.90">
    <property type="entry name" value="Phosphatidylinositol 3-kinase Catalytic Subunit, Chain A, domain 1"/>
    <property type="match status" value="1"/>
</dbReference>
<dbReference type="InterPro" id="IPR045012">
    <property type="entry name" value="NLP"/>
</dbReference>
<organism evidence="8 9">
    <name type="scientific">Cinnamomum micranthum f. kanehirae</name>
    <dbReference type="NCBI Taxonomy" id="337451"/>
    <lineage>
        <taxon>Eukaryota</taxon>
        <taxon>Viridiplantae</taxon>
        <taxon>Streptophyta</taxon>
        <taxon>Embryophyta</taxon>
        <taxon>Tracheophyta</taxon>
        <taxon>Spermatophyta</taxon>
        <taxon>Magnoliopsida</taxon>
        <taxon>Magnoliidae</taxon>
        <taxon>Laurales</taxon>
        <taxon>Lauraceae</taxon>
        <taxon>Cinnamomum</taxon>
    </lineage>
</organism>
<evidence type="ECO:0000256" key="3">
    <source>
        <dbReference type="ARBA" id="ARBA00023163"/>
    </source>
</evidence>
<keyword evidence="1" id="KW-0805">Transcription regulation</keyword>
<dbReference type="STRING" id="337451.A0A443PFK5"/>
<dbReference type="AlphaFoldDB" id="A0A443PFK5"/>
<keyword evidence="3" id="KW-0804">Transcription</keyword>
<evidence type="ECO:0000259" key="6">
    <source>
        <dbReference type="PROSITE" id="PS51519"/>
    </source>
</evidence>
<accession>A0A443PFK5</accession>
<dbReference type="Proteomes" id="UP000283530">
    <property type="component" value="Unassembled WGS sequence"/>
</dbReference>
<keyword evidence="4" id="KW-0539">Nucleus</keyword>
<dbReference type="CDD" id="cd06407">
    <property type="entry name" value="PB1_NLP"/>
    <property type="match status" value="1"/>
</dbReference>
<dbReference type="Pfam" id="PF02042">
    <property type="entry name" value="RWP-RK"/>
    <property type="match status" value="1"/>
</dbReference>
<feature type="region of interest" description="Disordered" evidence="5">
    <location>
        <begin position="1"/>
        <end position="22"/>
    </location>
</feature>
<evidence type="ECO:0000259" key="7">
    <source>
        <dbReference type="PROSITE" id="PS51745"/>
    </source>
</evidence>
<gene>
    <name evidence="8" type="ORF">CKAN_01864000</name>
</gene>
<keyword evidence="2" id="KW-0238">DNA-binding</keyword>
<comment type="caution">
    <text evidence="8">The sequence shown here is derived from an EMBL/GenBank/DDBJ whole genome shotgun (WGS) entry which is preliminary data.</text>
</comment>
<dbReference type="PROSITE" id="PS51745">
    <property type="entry name" value="PB1"/>
    <property type="match status" value="1"/>
</dbReference>
<dbReference type="Pfam" id="PF00564">
    <property type="entry name" value="PB1"/>
    <property type="match status" value="1"/>
</dbReference>
<feature type="region of interest" description="Disordered" evidence="5">
    <location>
        <begin position="60"/>
        <end position="86"/>
    </location>
</feature>
<feature type="compositionally biased region" description="Low complexity" evidence="5">
    <location>
        <begin position="60"/>
        <end position="85"/>
    </location>
</feature>
<name>A0A443PFK5_9MAGN</name>
<dbReference type="InterPro" id="IPR000270">
    <property type="entry name" value="PB1_dom"/>
</dbReference>